<organism evidence="1 2">
    <name type="scientific">Trematosphaeria pertusa</name>
    <dbReference type="NCBI Taxonomy" id="390896"/>
    <lineage>
        <taxon>Eukaryota</taxon>
        <taxon>Fungi</taxon>
        <taxon>Dikarya</taxon>
        <taxon>Ascomycota</taxon>
        <taxon>Pezizomycotina</taxon>
        <taxon>Dothideomycetes</taxon>
        <taxon>Pleosporomycetidae</taxon>
        <taxon>Pleosporales</taxon>
        <taxon>Massarineae</taxon>
        <taxon>Trematosphaeriaceae</taxon>
        <taxon>Trematosphaeria</taxon>
    </lineage>
</organism>
<sequence length="152" mass="16670">MRRRAGLMKGGRHREFSRACWTAGIAWDRTLGVCHLFPHRTGWHLCRTPRLQGAIPTWPSSLPPTSPNCLEIDRHGYSAQGLPRLHVLSTFPRMGLHRRPQRGSGVYSAAASCAVGGTQLDTGGTANRMASAAAAICPNQTVLTWKRGRRCT</sequence>
<dbReference type="GeneID" id="54574762"/>
<protein>
    <submittedName>
        <fullName evidence="1">Uncharacterized protein</fullName>
    </submittedName>
</protein>
<dbReference type="AlphaFoldDB" id="A0A6A6IKX1"/>
<dbReference type="Proteomes" id="UP000800094">
    <property type="component" value="Unassembled WGS sequence"/>
</dbReference>
<evidence type="ECO:0000313" key="2">
    <source>
        <dbReference type="Proteomes" id="UP000800094"/>
    </source>
</evidence>
<keyword evidence="2" id="KW-1185">Reference proteome</keyword>
<gene>
    <name evidence="1" type="ORF">BU26DRAFT_275099</name>
</gene>
<accession>A0A6A6IKX1</accession>
<reference evidence="1" key="1">
    <citation type="journal article" date="2020" name="Stud. Mycol.">
        <title>101 Dothideomycetes genomes: a test case for predicting lifestyles and emergence of pathogens.</title>
        <authorList>
            <person name="Haridas S."/>
            <person name="Albert R."/>
            <person name="Binder M."/>
            <person name="Bloem J."/>
            <person name="Labutti K."/>
            <person name="Salamov A."/>
            <person name="Andreopoulos B."/>
            <person name="Baker S."/>
            <person name="Barry K."/>
            <person name="Bills G."/>
            <person name="Bluhm B."/>
            <person name="Cannon C."/>
            <person name="Castanera R."/>
            <person name="Culley D."/>
            <person name="Daum C."/>
            <person name="Ezra D."/>
            <person name="Gonzalez J."/>
            <person name="Henrissat B."/>
            <person name="Kuo A."/>
            <person name="Liang C."/>
            <person name="Lipzen A."/>
            <person name="Lutzoni F."/>
            <person name="Magnuson J."/>
            <person name="Mondo S."/>
            <person name="Nolan M."/>
            <person name="Ohm R."/>
            <person name="Pangilinan J."/>
            <person name="Park H.-J."/>
            <person name="Ramirez L."/>
            <person name="Alfaro M."/>
            <person name="Sun H."/>
            <person name="Tritt A."/>
            <person name="Yoshinaga Y."/>
            <person name="Zwiers L.-H."/>
            <person name="Turgeon B."/>
            <person name="Goodwin S."/>
            <person name="Spatafora J."/>
            <person name="Crous P."/>
            <person name="Grigoriev I."/>
        </authorList>
    </citation>
    <scope>NUCLEOTIDE SEQUENCE</scope>
    <source>
        <strain evidence="1">CBS 122368</strain>
    </source>
</reference>
<name>A0A6A6IKX1_9PLEO</name>
<dbReference type="EMBL" id="ML987193">
    <property type="protein sequence ID" value="KAF2251036.1"/>
    <property type="molecule type" value="Genomic_DNA"/>
</dbReference>
<evidence type="ECO:0000313" key="1">
    <source>
        <dbReference type="EMBL" id="KAF2251036.1"/>
    </source>
</evidence>
<proteinExistence type="predicted"/>
<dbReference type="RefSeq" id="XP_033686040.1">
    <property type="nucleotide sequence ID" value="XM_033821432.1"/>
</dbReference>